<sequence>MVVFYNLPNQIVGDKVEVDDEVVAMKQEEITAARLTPGRRPFLTDVLTEAYLDKLRDMDADGEVRVRAEYPQREHHYAINIKVHSLDLTDEQEWFIYDDLEEMLDLFWRDHILPWIWSRGEDEPDILQAGRSGGWLVLDRPVVGDPEKDKHATHWPEFHEARSAYRDVKSFLEGWNDVFEGIRERLAKMLEERGDSGR</sequence>
<dbReference type="EMBL" id="LHXV01000008">
    <property type="protein sequence ID" value="KXB01574.1"/>
    <property type="molecule type" value="Genomic_DNA"/>
</dbReference>
<accession>A0A133V558</accession>
<evidence type="ECO:0000313" key="1">
    <source>
        <dbReference type="EMBL" id="KXB01574.1"/>
    </source>
</evidence>
<dbReference type="AlphaFoldDB" id="A0A133V558"/>
<gene>
    <name evidence="1" type="ORF">AKJ41_01135</name>
</gene>
<dbReference type="Proteomes" id="UP000070344">
    <property type="component" value="Unassembled WGS sequence"/>
</dbReference>
<reference evidence="1 2" key="1">
    <citation type="journal article" date="2016" name="Sci. Rep.">
        <title>Metabolic traits of an uncultured archaeal lineage -MSBL1- from brine pools of the Red Sea.</title>
        <authorList>
            <person name="Mwirichia R."/>
            <person name="Alam I."/>
            <person name="Rashid M."/>
            <person name="Vinu M."/>
            <person name="Ba-Alawi W."/>
            <person name="Anthony Kamau A."/>
            <person name="Kamanda Ngugi D."/>
            <person name="Goker M."/>
            <person name="Klenk H.P."/>
            <person name="Bajic V."/>
            <person name="Stingl U."/>
        </authorList>
    </citation>
    <scope>NUCLEOTIDE SEQUENCE [LARGE SCALE GENOMIC DNA]</scope>
    <source>
        <strain evidence="1">SCGC-AAA259O05</strain>
    </source>
</reference>
<proteinExistence type="predicted"/>
<evidence type="ECO:0000313" key="2">
    <source>
        <dbReference type="Proteomes" id="UP000070344"/>
    </source>
</evidence>
<protein>
    <submittedName>
        <fullName evidence="1">Uncharacterized protein</fullName>
    </submittedName>
</protein>
<name>A0A133V558_9EURY</name>
<keyword evidence="2" id="KW-1185">Reference proteome</keyword>
<organism evidence="1 2">
    <name type="scientific">candidate division MSBL1 archaeon SCGC-AAA259O05</name>
    <dbReference type="NCBI Taxonomy" id="1698271"/>
    <lineage>
        <taxon>Archaea</taxon>
        <taxon>Methanobacteriati</taxon>
        <taxon>Methanobacteriota</taxon>
        <taxon>candidate division MSBL1</taxon>
    </lineage>
</organism>
<comment type="caution">
    <text evidence="1">The sequence shown here is derived from an EMBL/GenBank/DDBJ whole genome shotgun (WGS) entry which is preliminary data.</text>
</comment>